<reference evidence="2" key="1">
    <citation type="submission" date="2014-08" db="EMBL/GenBank/DDBJ databases">
        <authorList>
            <person name="Sharma Rahul"/>
            <person name="Thines Marco"/>
        </authorList>
    </citation>
    <scope>NUCLEOTIDE SEQUENCE</scope>
</reference>
<keyword evidence="1" id="KW-0472">Membrane</keyword>
<proteinExistence type="predicted"/>
<keyword evidence="1" id="KW-1133">Transmembrane helix</keyword>
<organism evidence="2">
    <name type="scientific">Phaffia rhodozyma</name>
    <name type="common">Yeast</name>
    <name type="synonym">Xanthophyllomyces dendrorhous</name>
    <dbReference type="NCBI Taxonomy" id="264483"/>
    <lineage>
        <taxon>Eukaryota</taxon>
        <taxon>Fungi</taxon>
        <taxon>Dikarya</taxon>
        <taxon>Basidiomycota</taxon>
        <taxon>Agaricomycotina</taxon>
        <taxon>Tremellomycetes</taxon>
        <taxon>Cystofilobasidiales</taxon>
        <taxon>Mrakiaceae</taxon>
        <taxon>Phaffia</taxon>
    </lineage>
</organism>
<sequence>MSTARRMAKPILHVTTHHETPSVETMYINGQALNFTVPGDKIYLIETRLPESACSAGDHIKSDNDEEKDIRWGWVSGLVFCWIIWGWLIWG</sequence>
<evidence type="ECO:0000313" key="2">
    <source>
        <dbReference type="EMBL" id="CED83813.1"/>
    </source>
</evidence>
<evidence type="ECO:0000256" key="1">
    <source>
        <dbReference type="SAM" id="Phobius"/>
    </source>
</evidence>
<accession>A0A0F7SV17</accession>
<dbReference type="EMBL" id="LN483157">
    <property type="protein sequence ID" value="CED83813.1"/>
    <property type="molecule type" value="Genomic_DNA"/>
</dbReference>
<dbReference type="AlphaFoldDB" id="A0A0F7SV17"/>
<keyword evidence="1" id="KW-0812">Transmembrane</keyword>
<name>A0A0F7SV17_PHARH</name>
<feature type="transmembrane region" description="Helical" evidence="1">
    <location>
        <begin position="72"/>
        <end position="90"/>
    </location>
</feature>
<protein>
    <submittedName>
        <fullName evidence="2">Uncharacterized protein</fullName>
    </submittedName>
</protein>